<dbReference type="EMBL" id="IACM01126130">
    <property type="protein sequence ID" value="LAB37216.1"/>
    <property type="molecule type" value="Transcribed_RNA"/>
</dbReference>
<sequence length="102" mass="11033">MPIPLGCIGKGDTALSTPQAQTPSSRFHRWGERCSSSFVFRSWETRVRFGRGEPSLRRPSPSIVPWPGSSGHYGVLPPPGSLKGVHPCSSQEDTVSLVSPEC</sequence>
<protein>
    <submittedName>
        <fullName evidence="2">Uncharacterized protein</fullName>
    </submittedName>
</protein>
<feature type="compositionally biased region" description="Polar residues" evidence="1">
    <location>
        <begin position="88"/>
        <end position="102"/>
    </location>
</feature>
<proteinExistence type="predicted"/>
<evidence type="ECO:0000313" key="2">
    <source>
        <dbReference type="EMBL" id="LAB37214.1"/>
    </source>
</evidence>
<feature type="region of interest" description="Disordered" evidence="1">
    <location>
        <begin position="51"/>
        <end position="70"/>
    </location>
</feature>
<reference evidence="2" key="2">
    <citation type="submission" date="2017-11" db="EMBL/GenBank/DDBJ databases">
        <title>Coralsnake Venomics: Analyses of Venom Gland Transcriptomes and Proteomes of Six Brazilian Taxa.</title>
        <authorList>
            <person name="Aird S.D."/>
            <person name="Jorge da Silva N."/>
            <person name="Qiu L."/>
            <person name="Villar-Briones A."/>
            <person name="Aparecida-Saddi V."/>
            <person name="Campos-Telles M.P."/>
            <person name="Grau M."/>
            <person name="Mikheyev A.S."/>
        </authorList>
    </citation>
    <scope>NUCLEOTIDE SEQUENCE</scope>
    <source>
        <tissue evidence="2">Venom_gland</tissue>
    </source>
</reference>
<evidence type="ECO:0000256" key="1">
    <source>
        <dbReference type="SAM" id="MobiDB-lite"/>
    </source>
</evidence>
<reference evidence="2" key="1">
    <citation type="submission" date="2017-07" db="EMBL/GenBank/DDBJ databases">
        <authorList>
            <person name="Mikheyev A."/>
            <person name="Grau M."/>
        </authorList>
    </citation>
    <scope>NUCLEOTIDE SEQUENCE</scope>
    <source>
        <tissue evidence="2">Venom_gland</tissue>
    </source>
</reference>
<dbReference type="AlphaFoldDB" id="A0A2D4MUZ5"/>
<accession>A0A2D4MUZ5</accession>
<name>A0A2D4MUZ5_9SAUR</name>
<feature type="region of interest" description="Disordered" evidence="1">
    <location>
        <begin position="75"/>
        <end position="102"/>
    </location>
</feature>
<dbReference type="EMBL" id="IACM01126129">
    <property type="protein sequence ID" value="LAB37214.1"/>
    <property type="molecule type" value="Transcribed_RNA"/>
</dbReference>
<organism evidence="2">
    <name type="scientific">Micrurus spixii</name>
    <name type="common">Amazon coral snake</name>
    <dbReference type="NCBI Taxonomy" id="129469"/>
    <lineage>
        <taxon>Eukaryota</taxon>
        <taxon>Metazoa</taxon>
        <taxon>Chordata</taxon>
        <taxon>Craniata</taxon>
        <taxon>Vertebrata</taxon>
        <taxon>Euteleostomi</taxon>
        <taxon>Lepidosauria</taxon>
        <taxon>Squamata</taxon>
        <taxon>Bifurcata</taxon>
        <taxon>Unidentata</taxon>
        <taxon>Episquamata</taxon>
        <taxon>Toxicofera</taxon>
        <taxon>Serpentes</taxon>
        <taxon>Colubroidea</taxon>
        <taxon>Elapidae</taxon>
        <taxon>Elapinae</taxon>
        <taxon>Micrurus</taxon>
    </lineage>
</organism>